<organism evidence="4 5">
    <name type="scientific">Saponaria officinalis</name>
    <name type="common">Common soapwort</name>
    <name type="synonym">Lychnis saponaria</name>
    <dbReference type="NCBI Taxonomy" id="3572"/>
    <lineage>
        <taxon>Eukaryota</taxon>
        <taxon>Viridiplantae</taxon>
        <taxon>Streptophyta</taxon>
        <taxon>Embryophyta</taxon>
        <taxon>Tracheophyta</taxon>
        <taxon>Spermatophyta</taxon>
        <taxon>Magnoliopsida</taxon>
        <taxon>eudicotyledons</taxon>
        <taxon>Gunneridae</taxon>
        <taxon>Pentapetalae</taxon>
        <taxon>Caryophyllales</taxon>
        <taxon>Caryophyllaceae</taxon>
        <taxon>Caryophylleae</taxon>
        <taxon>Saponaria</taxon>
    </lineage>
</organism>
<evidence type="ECO:0000256" key="1">
    <source>
        <dbReference type="SAM" id="Coils"/>
    </source>
</evidence>
<keyword evidence="1" id="KW-0175">Coiled coil</keyword>
<evidence type="ECO:0000256" key="3">
    <source>
        <dbReference type="SAM" id="Phobius"/>
    </source>
</evidence>
<feature type="transmembrane region" description="Helical" evidence="3">
    <location>
        <begin position="21"/>
        <end position="40"/>
    </location>
</feature>
<dbReference type="PANTHER" id="PTHR46741">
    <property type="entry name" value="OS09G0413600 PROTEIN"/>
    <property type="match status" value="1"/>
</dbReference>
<dbReference type="InterPro" id="IPR012870">
    <property type="entry name" value="DUF1666"/>
</dbReference>
<evidence type="ECO:0000256" key="2">
    <source>
        <dbReference type="SAM" id="MobiDB-lite"/>
    </source>
</evidence>
<protein>
    <recommendedName>
        <fullName evidence="6">Ribosomal protein L34Ae</fullName>
    </recommendedName>
</protein>
<keyword evidence="3" id="KW-0812">Transmembrane</keyword>
<accession>A0AAW1I1Q9</accession>
<keyword evidence="3" id="KW-0472">Membrane</keyword>
<feature type="compositionally biased region" description="Basic and acidic residues" evidence="2">
    <location>
        <begin position="359"/>
        <end position="371"/>
    </location>
</feature>
<name>A0AAW1I1Q9_SAPOF</name>
<gene>
    <name evidence="4" type="ORF">RND81_10G070000</name>
</gene>
<keyword evidence="3" id="KW-1133">Transmembrane helix</keyword>
<evidence type="ECO:0000313" key="5">
    <source>
        <dbReference type="Proteomes" id="UP001443914"/>
    </source>
</evidence>
<proteinExistence type="predicted"/>
<sequence length="777" mass="89868">MGTQKLLLMKTHFVFVSRKMVFFIRDLLVSFFTYIFKFFGITGRHFFRMQGKFLTRKTSTNSELIHAQDGRIDNNLIEDEEESESLLQFHFPTFEEFVQNNDVHSISDQETHDSSNDISNVLSSHTQVCSENTSYTISEPSEEIGNLSNIFGDASEVTKDNNEFGLELDGVEENFEEVEIENGGKQSQVDDNSINNVQTFRHKTAVVSDDDESLVSDSDSDSILCSSNSSFRSSFVDSSSDGFLSEIDFERAFEIDTLREYGPKELKLTNEFLTEEDIELRNLSKGYGSEDLDDEDEDLVQELKNLDSNLEDNTENLESNDISDTKFGINLESELHEEQEVGHRNMESKSGEVNDTLGTEDRTKIESEQNSEKTSSGEQNSSDSEEQNGLEKEWEHQDLVEQLKMEIKKVRAIGLPTILEESESPKIMDDLKPWKIEEKYQVQGTMDELHKFYKCYRERMRKLDILNYQKMYAIGFLKVKDPLKPFTKNKTSTPALAAIVSVDCWPCKPKSSSEIHQPAMKKFSGELESDLETVYVGQMCLSWEFLCWEYSKALELWECDPHGIRRYNQVAEKFQTFQVIITRFLEDQPFQGPRVQHYVKNRCVVRNLLQVPIIRDDDYVNRKKEKQAVNKKDAITSLQLIEIIEKSIRVLCQFIRSDNDISNVVLVNCRRSSDVELLNPTDANLLAKVRSTLQKKYKKLKELRCENCIINNLQRCHQEESVLFFFARVNLKLISRVLNMSRISTEQLSWCSDALKKINFVRRKLHIEPSMLLFPCS</sequence>
<dbReference type="EMBL" id="JBDFQZ010000010">
    <property type="protein sequence ID" value="KAK9682384.1"/>
    <property type="molecule type" value="Genomic_DNA"/>
</dbReference>
<feature type="compositionally biased region" description="Polar residues" evidence="2">
    <location>
        <begin position="372"/>
        <end position="382"/>
    </location>
</feature>
<reference evidence="4" key="1">
    <citation type="submission" date="2024-03" db="EMBL/GenBank/DDBJ databases">
        <title>WGS assembly of Saponaria officinalis var. Norfolk2.</title>
        <authorList>
            <person name="Jenkins J."/>
            <person name="Shu S."/>
            <person name="Grimwood J."/>
            <person name="Barry K."/>
            <person name="Goodstein D."/>
            <person name="Schmutz J."/>
            <person name="Leebens-Mack J."/>
            <person name="Osbourn A."/>
        </authorList>
    </citation>
    <scope>NUCLEOTIDE SEQUENCE [LARGE SCALE GENOMIC DNA]</scope>
    <source>
        <strain evidence="4">JIC</strain>
    </source>
</reference>
<dbReference type="PANTHER" id="PTHR46741:SF2">
    <property type="entry name" value="RIBOSOMAL PROTEIN L34AE"/>
    <property type="match status" value="1"/>
</dbReference>
<dbReference type="Proteomes" id="UP001443914">
    <property type="component" value="Unassembled WGS sequence"/>
</dbReference>
<dbReference type="InterPro" id="IPR018247">
    <property type="entry name" value="EF_Hand_1_Ca_BS"/>
</dbReference>
<dbReference type="Pfam" id="PF07891">
    <property type="entry name" value="DUF1666"/>
    <property type="match status" value="1"/>
</dbReference>
<dbReference type="PROSITE" id="PS00018">
    <property type="entry name" value="EF_HAND_1"/>
    <property type="match status" value="1"/>
</dbReference>
<evidence type="ECO:0000313" key="4">
    <source>
        <dbReference type="EMBL" id="KAK9682384.1"/>
    </source>
</evidence>
<comment type="caution">
    <text evidence="4">The sequence shown here is derived from an EMBL/GenBank/DDBJ whole genome shotgun (WGS) entry which is preliminary data.</text>
</comment>
<feature type="coiled-coil region" evidence="1">
    <location>
        <begin position="289"/>
        <end position="320"/>
    </location>
</feature>
<dbReference type="AlphaFoldDB" id="A0AAW1I1Q9"/>
<evidence type="ECO:0008006" key="6">
    <source>
        <dbReference type="Google" id="ProtNLM"/>
    </source>
</evidence>
<keyword evidence="5" id="KW-1185">Reference proteome</keyword>
<feature type="compositionally biased region" description="Basic and acidic residues" evidence="2">
    <location>
        <begin position="336"/>
        <end position="352"/>
    </location>
</feature>
<feature type="region of interest" description="Disordered" evidence="2">
    <location>
        <begin position="336"/>
        <end position="392"/>
    </location>
</feature>